<keyword evidence="2" id="KW-1185">Reference proteome</keyword>
<dbReference type="OrthoDB" id="10574004at2759"/>
<evidence type="ECO:0000313" key="2">
    <source>
        <dbReference type="Proteomes" id="UP000835052"/>
    </source>
</evidence>
<name>A0A8S1H1A9_9PELO</name>
<accession>A0A8S1H1A9</accession>
<dbReference type="AlphaFoldDB" id="A0A8S1H1A9"/>
<sequence>MDTSYLANITLQEDNNSTDWNRTHVPYYENYQGQGNARANFPAGTCLKCRHWASVPSIAQLVERRTVEQWVSLGRWFESGSTEFFLPIFASYGF</sequence>
<evidence type="ECO:0000313" key="1">
    <source>
        <dbReference type="EMBL" id="CAD6190066.1"/>
    </source>
</evidence>
<proteinExistence type="predicted"/>
<protein>
    <submittedName>
        <fullName evidence="1">Uncharacterized protein</fullName>
    </submittedName>
</protein>
<dbReference type="Proteomes" id="UP000835052">
    <property type="component" value="Unassembled WGS sequence"/>
</dbReference>
<dbReference type="EMBL" id="CAJGYM010000013">
    <property type="protein sequence ID" value="CAD6190066.1"/>
    <property type="molecule type" value="Genomic_DNA"/>
</dbReference>
<comment type="caution">
    <text evidence="1">The sequence shown here is derived from an EMBL/GenBank/DDBJ whole genome shotgun (WGS) entry which is preliminary data.</text>
</comment>
<organism evidence="1 2">
    <name type="scientific">Caenorhabditis auriculariae</name>
    <dbReference type="NCBI Taxonomy" id="2777116"/>
    <lineage>
        <taxon>Eukaryota</taxon>
        <taxon>Metazoa</taxon>
        <taxon>Ecdysozoa</taxon>
        <taxon>Nematoda</taxon>
        <taxon>Chromadorea</taxon>
        <taxon>Rhabditida</taxon>
        <taxon>Rhabditina</taxon>
        <taxon>Rhabditomorpha</taxon>
        <taxon>Rhabditoidea</taxon>
        <taxon>Rhabditidae</taxon>
        <taxon>Peloderinae</taxon>
        <taxon>Caenorhabditis</taxon>
    </lineage>
</organism>
<gene>
    <name evidence="1" type="ORF">CAUJ_LOCUS5985</name>
</gene>
<reference evidence="1" key="1">
    <citation type="submission" date="2020-10" db="EMBL/GenBank/DDBJ databases">
        <authorList>
            <person name="Kikuchi T."/>
        </authorList>
    </citation>
    <scope>NUCLEOTIDE SEQUENCE</scope>
    <source>
        <strain evidence="1">NKZ352</strain>
    </source>
</reference>